<dbReference type="OMA" id="GDHYTNE"/>
<dbReference type="PANTHER" id="PTHR10903">
    <property type="entry name" value="GTPASE, IMAP FAMILY MEMBER-RELATED"/>
    <property type="match status" value="1"/>
</dbReference>
<evidence type="ECO:0000313" key="6">
    <source>
        <dbReference type="Ensembl" id="ENSECAP00000080320.1"/>
    </source>
</evidence>
<dbReference type="PANTHER" id="PTHR10903:SF7">
    <property type="entry name" value="GTPASE IMAP FAMILY MEMBER 2"/>
    <property type="match status" value="1"/>
</dbReference>
<dbReference type="InterPro" id="IPR027417">
    <property type="entry name" value="P-loop_NTPase"/>
</dbReference>
<evidence type="ECO:0000313" key="7">
    <source>
        <dbReference type="Proteomes" id="UP000002281"/>
    </source>
</evidence>
<keyword evidence="7" id="KW-1185">Reference proteome</keyword>
<dbReference type="Gene3D" id="3.40.50.300">
    <property type="entry name" value="P-loop containing nucleotide triphosphate hydrolases"/>
    <property type="match status" value="1"/>
</dbReference>
<dbReference type="FunFam" id="3.40.50.300:FF:000366">
    <property type="entry name" value="GTPase, IMAP family member 2"/>
    <property type="match status" value="1"/>
</dbReference>
<dbReference type="OrthoDB" id="8954335at2759"/>
<reference evidence="6 7" key="1">
    <citation type="journal article" date="2009" name="Science">
        <title>Genome sequence, comparative analysis, and population genetics of the domestic horse.</title>
        <authorList>
            <consortium name="Broad Institute Genome Sequencing Platform"/>
            <consortium name="Broad Institute Whole Genome Assembly Team"/>
            <person name="Wade C.M."/>
            <person name="Giulotto E."/>
            <person name="Sigurdsson S."/>
            <person name="Zoli M."/>
            <person name="Gnerre S."/>
            <person name="Imsland F."/>
            <person name="Lear T.L."/>
            <person name="Adelson D.L."/>
            <person name="Bailey E."/>
            <person name="Bellone R.R."/>
            <person name="Bloecker H."/>
            <person name="Distl O."/>
            <person name="Edgar R.C."/>
            <person name="Garber M."/>
            <person name="Leeb T."/>
            <person name="Mauceli E."/>
            <person name="MacLeod J.N."/>
            <person name="Penedo M.C.T."/>
            <person name="Raison J.M."/>
            <person name="Sharpe T."/>
            <person name="Vogel J."/>
            <person name="Andersson L."/>
            <person name="Antczak D.F."/>
            <person name="Biagi T."/>
            <person name="Binns M.M."/>
            <person name="Chowdhary B.P."/>
            <person name="Coleman S.J."/>
            <person name="Della Valle G."/>
            <person name="Fryc S."/>
            <person name="Guerin G."/>
            <person name="Hasegawa T."/>
            <person name="Hill E.W."/>
            <person name="Jurka J."/>
            <person name="Kiialainen A."/>
            <person name="Lindgren G."/>
            <person name="Liu J."/>
            <person name="Magnani E."/>
            <person name="Mickelson J.R."/>
            <person name="Murray J."/>
            <person name="Nergadze S.G."/>
            <person name="Onofrio R."/>
            <person name="Pedroni S."/>
            <person name="Piras M.F."/>
            <person name="Raudsepp T."/>
            <person name="Rocchi M."/>
            <person name="Roeed K.H."/>
            <person name="Ryder O.A."/>
            <person name="Searle S."/>
            <person name="Skow L."/>
            <person name="Swinburne J.E."/>
            <person name="Syvaenen A.C."/>
            <person name="Tozaki T."/>
            <person name="Valberg S.J."/>
            <person name="Vaudin M."/>
            <person name="White J.R."/>
            <person name="Zody M.C."/>
            <person name="Lander E.S."/>
            <person name="Lindblad-Toh K."/>
        </authorList>
    </citation>
    <scope>NUCLEOTIDE SEQUENCE [LARGE SCALE GENOMIC DNA]</scope>
    <source>
        <strain evidence="6 7">Thoroughbred</strain>
    </source>
</reference>
<dbReference type="Ensembl" id="ENSECAT00000085673.1">
    <property type="protein sequence ID" value="ENSECAP00000080320.1"/>
    <property type="gene ID" value="ENSECAG00000007598.3"/>
</dbReference>
<keyword evidence="4" id="KW-0812">Transmembrane</keyword>
<feature type="domain" description="AIG1-type G" evidence="5">
    <location>
        <begin position="49"/>
        <end position="252"/>
    </location>
</feature>
<reference evidence="6" key="3">
    <citation type="submission" date="2025-09" db="UniProtKB">
        <authorList>
            <consortium name="Ensembl"/>
        </authorList>
    </citation>
    <scope>IDENTIFICATION</scope>
    <source>
        <strain evidence="6">Thoroughbred</strain>
    </source>
</reference>
<feature type="transmembrane region" description="Helical" evidence="4">
    <location>
        <begin position="294"/>
        <end position="319"/>
    </location>
</feature>
<dbReference type="InterPro" id="IPR045058">
    <property type="entry name" value="GIMA/IAN/Toc"/>
</dbReference>
<dbReference type="GO" id="GO:0005525">
    <property type="term" value="F:GTP binding"/>
    <property type="evidence" value="ECO:0007669"/>
    <property type="project" value="UniProtKB-KW"/>
</dbReference>
<evidence type="ECO:0000259" key="5">
    <source>
        <dbReference type="PROSITE" id="PS51720"/>
    </source>
</evidence>
<comment type="similarity">
    <text evidence="1">Belongs to the TRAFAC class TrmE-Era-EngA-EngB-Septin-like GTPase superfamily. AIG1/Toc34/Toc159-like paraseptin GTPase family. IAN subfamily.</text>
</comment>
<protein>
    <recommendedName>
        <fullName evidence="5">AIG1-type G domain-containing protein</fullName>
    </recommendedName>
</protein>
<evidence type="ECO:0000256" key="1">
    <source>
        <dbReference type="ARBA" id="ARBA00008535"/>
    </source>
</evidence>
<proteinExistence type="inferred from homology"/>
<keyword evidence="4" id="KW-0472">Membrane</keyword>
<dbReference type="PROSITE" id="PS51720">
    <property type="entry name" value="G_AIG1"/>
    <property type="match status" value="1"/>
</dbReference>
<dbReference type="SMR" id="A0A9L0T1D3"/>
<accession>A0A9L0T1D3</accession>
<dbReference type="SUPFAM" id="SSF52540">
    <property type="entry name" value="P-loop containing nucleoside triphosphate hydrolases"/>
    <property type="match status" value="1"/>
</dbReference>
<keyword evidence="2" id="KW-0547">Nucleotide-binding</keyword>
<evidence type="ECO:0000256" key="3">
    <source>
        <dbReference type="ARBA" id="ARBA00023134"/>
    </source>
</evidence>
<name>A0A9L0T1D3_HORSE</name>
<keyword evidence="4" id="KW-1133">Transmembrane helix</keyword>
<dbReference type="AlphaFoldDB" id="A0A9L0T1D3"/>
<feature type="transmembrane region" description="Helical" evidence="4">
    <location>
        <begin position="326"/>
        <end position="346"/>
    </location>
</feature>
<organism evidence="6 7">
    <name type="scientific">Equus caballus</name>
    <name type="common">Horse</name>
    <dbReference type="NCBI Taxonomy" id="9796"/>
    <lineage>
        <taxon>Eukaryota</taxon>
        <taxon>Metazoa</taxon>
        <taxon>Chordata</taxon>
        <taxon>Craniata</taxon>
        <taxon>Vertebrata</taxon>
        <taxon>Euteleostomi</taxon>
        <taxon>Mammalia</taxon>
        <taxon>Eutheria</taxon>
        <taxon>Laurasiatheria</taxon>
        <taxon>Perissodactyla</taxon>
        <taxon>Equidae</taxon>
        <taxon>Equus</taxon>
    </lineage>
</organism>
<evidence type="ECO:0000256" key="4">
    <source>
        <dbReference type="SAM" id="Phobius"/>
    </source>
</evidence>
<keyword evidence="3" id="KW-0342">GTP-binding</keyword>
<gene>
    <name evidence="6" type="primary">LOC100057398</name>
</gene>
<dbReference type="Pfam" id="PF04548">
    <property type="entry name" value="AIG1"/>
    <property type="match status" value="1"/>
</dbReference>
<reference evidence="6" key="2">
    <citation type="submission" date="2025-08" db="UniProtKB">
        <authorList>
            <consortium name="Ensembl"/>
        </authorList>
    </citation>
    <scope>IDENTIFICATION</scope>
    <source>
        <strain evidence="6">Thoroughbred</strain>
    </source>
</reference>
<sequence length="366" mass="41246">MLLTAQDRKLGRRAASWWQLREEEYSGAAMDQREHHHSGPHGKNQLARGSELRIILVGKTGTGKSATGNSILGKQAFESRLGARTLTKTCSQSRGGWGEREMVVIDTPDMFSGKDHADSLYKEVQRCYSLSAPGPHVLLLVTQLGRFTTQDQQAAQRVREIFGDDAMRHTIVLFTHKEDLEGGSLVDYIHDSENKALSKLVAACGGRVCAFNNRAKGSDRDDQLKELMDLIEDLVREHRGDHYANGLYGLVTGSEGGPVQSEEALKDFKESLIKYMEIQRRYTTTANASCLKQALIKALVCLLFCIQLFVKLLILLFCVLYRMCNFFYCSLFCIYNFFCGFLLIILQELMIISRKTTGLERKTPRL</sequence>
<dbReference type="GeneTree" id="ENSGT00940000163457"/>
<evidence type="ECO:0000256" key="2">
    <source>
        <dbReference type="ARBA" id="ARBA00022741"/>
    </source>
</evidence>
<dbReference type="Proteomes" id="UP000002281">
    <property type="component" value="Chromosome 4"/>
</dbReference>
<dbReference type="InterPro" id="IPR006703">
    <property type="entry name" value="G_AIG1"/>
</dbReference>
<dbReference type="CDD" id="cd01852">
    <property type="entry name" value="AIG1"/>
    <property type="match status" value="1"/>
</dbReference>